<feature type="compositionally biased region" description="Pro residues" evidence="1">
    <location>
        <begin position="50"/>
        <end position="60"/>
    </location>
</feature>
<sequence length="438" mass="48611">MEDHIDSEPWEALDIDDSDTPFLRPCKRHNQDLPILSQSSSSPSQSQQPKPSPPSPPLIPGPAGAVQAAMHRRARKDWSFAGDEDPIPTQEYIRKVLENGDVCDDDDDFTSNPWLSALDFVQREGNMAISGTPPRSIKKGIHTDKVDWVVALIKSCTPNGLGDLMVTLKDPSGTMGASIHRKVLLDEEFGKIISVGAVLVLKKVAVFAPSRSAYYLNITLNNVVKVFSYDCEWNDREQSEALQMQRCDKARKRVMSKDSGPPSKTNYPSSSVRCAAETSERCNASRMPQIMVTQERTEGIMSNLRKRSERRGSVHGNRVLEGNTIPDISCFSNENSRNPTANTEKESSFKKIAVTENTCSDHVIVTDKQPNLWIPAERDNSSHSTQTINATANLVEVSADQETEIASGTKPQTKLPVSRISPPEWTDEQLDELFVFDD</sequence>
<evidence type="ECO:0000256" key="1">
    <source>
        <dbReference type="SAM" id="MobiDB-lite"/>
    </source>
</evidence>
<reference evidence="4" key="1">
    <citation type="submission" date="2013-01" db="EMBL/GenBank/DDBJ databases">
        <title>Draft Genome Sequence of a Mulberry Tree, Morus notabilis C.K. Schneid.</title>
        <authorList>
            <person name="He N."/>
            <person name="Zhao S."/>
        </authorList>
    </citation>
    <scope>NUCLEOTIDE SEQUENCE</scope>
</reference>
<name>W9RTC8_9ROSA</name>
<feature type="compositionally biased region" description="Polar residues" evidence="1">
    <location>
        <begin position="262"/>
        <end position="271"/>
    </location>
</feature>
<feature type="region of interest" description="Disordered" evidence="1">
    <location>
        <begin position="251"/>
        <end position="271"/>
    </location>
</feature>
<accession>W9RTC8</accession>
<dbReference type="Pfam" id="PF15072">
    <property type="entry name" value="HROB"/>
    <property type="match status" value="1"/>
</dbReference>
<feature type="domain" description="Homologous recombination OB-fold protein OB-fold" evidence="2">
    <location>
        <begin position="144"/>
        <end position="229"/>
    </location>
</feature>
<evidence type="ECO:0000313" key="4">
    <source>
        <dbReference type="Proteomes" id="UP000030645"/>
    </source>
</evidence>
<dbReference type="Proteomes" id="UP000030645">
    <property type="component" value="Unassembled WGS sequence"/>
</dbReference>
<gene>
    <name evidence="3" type="ORF">L484_017363</name>
</gene>
<dbReference type="InterPro" id="IPR028045">
    <property type="entry name" value="HROB"/>
</dbReference>
<feature type="compositionally biased region" description="Low complexity" evidence="1">
    <location>
        <begin position="33"/>
        <end position="49"/>
    </location>
</feature>
<organism evidence="3 4">
    <name type="scientific">Morus notabilis</name>
    <dbReference type="NCBI Taxonomy" id="981085"/>
    <lineage>
        <taxon>Eukaryota</taxon>
        <taxon>Viridiplantae</taxon>
        <taxon>Streptophyta</taxon>
        <taxon>Embryophyta</taxon>
        <taxon>Tracheophyta</taxon>
        <taxon>Spermatophyta</taxon>
        <taxon>Magnoliopsida</taxon>
        <taxon>eudicotyledons</taxon>
        <taxon>Gunneridae</taxon>
        <taxon>Pentapetalae</taxon>
        <taxon>rosids</taxon>
        <taxon>fabids</taxon>
        <taxon>Rosales</taxon>
        <taxon>Moraceae</taxon>
        <taxon>Moreae</taxon>
        <taxon>Morus</taxon>
    </lineage>
</organism>
<dbReference type="STRING" id="981085.W9RTC8"/>
<feature type="region of interest" description="Disordered" evidence="1">
    <location>
        <begin position="404"/>
        <end position="423"/>
    </location>
</feature>
<dbReference type="PANTHER" id="PTHR14523:SF1">
    <property type="entry name" value="HOMOLOGOUS RECOMBINATION OB-FOLD PROTEIN"/>
    <property type="match status" value="1"/>
</dbReference>
<dbReference type="GO" id="GO:0000725">
    <property type="term" value="P:recombinational repair"/>
    <property type="evidence" value="ECO:0007669"/>
    <property type="project" value="InterPro"/>
</dbReference>
<dbReference type="EMBL" id="KE344582">
    <property type="protein sequence ID" value="EXB69085.1"/>
    <property type="molecule type" value="Genomic_DNA"/>
</dbReference>
<dbReference type="AlphaFoldDB" id="W9RTC8"/>
<evidence type="ECO:0000259" key="2">
    <source>
        <dbReference type="Pfam" id="PF15072"/>
    </source>
</evidence>
<keyword evidence="4" id="KW-1185">Reference proteome</keyword>
<feature type="region of interest" description="Disordered" evidence="1">
    <location>
        <begin position="1"/>
        <end position="66"/>
    </location>
</feature>
<evidence type="ECO:0000313" key="3">
    <source>
        <dbReference type="EMBL" id="EXB69085.1"/>
    </source>
</evidence>
<feature type="compositionally biased region" description="Acidic residues" evidence="1">
    <location>
        <begin position="8"/>
        <end position="19"/>
    </location>
</feature>
<dbReference type="PANTHER" id="PTHR14523">
    <property type="entry name" value="UNCHARACTERIZED PROTEIN C17ORF53 HOMOLOG"/>
    <property type="match status" value="1"/>
</dbReference>
<dbReference type="eggNOG" id="ENOG502RXQD">
    <property type="taxonomic scope" value="Eukaryota"/>
</dbReference>
<protein>
    <recommendedName>
        <fullName evidence="2">Homologous recombination OB-fold protein OB-fold domain-containing protein</fullName>
    </recommendedName>
</protein>
<dbReference type="InterPro" id="IPR058570">
    <property type="entry name" value="HROB_OB"/>
</dbReference>
<proteinExistence type="predicted"/>